<reference evidence="1" key="1">
    <citation type="journal article" date="2023" name="G3 (Bethesda)">
        <title>Whole genome assembly and annotation of the endangered Caribbean coral Acropora cervicornis.</title>
        <authorList>
            <person name="Selwyn J.D."/>
            <person name="Vollmer S.V."/>
        </authorList>
    </citation>
    <scope>NUCLEOTIDE SEQUENCE</scope>
    <source>
        <strain evidence="1">K2</strain>
    </source>
</reference>
<comment type="caution">
    <text evidence="1">The sequence shown here is derived from an EMBL/GenBank/DDBJ whole genome shotgun (WGS) entry which is preliminary data.</text>
</comment>
<dbReference type="EMBL" id="JARQWQ010000131">
    <property type="protein sequence ID" value="KAK2549150.1"/>
    <property type="molecule type" value="Genomic_DNA"/>
</dbReference>
<keyword evidence="2" id="KW-1185">Reference proteome</keyword>
<dbReference type="AlphaFoldDB" id="A0AAD9PU67"/>
<name>A0AAD9PU67_ACRCE</name>
<accession>A0AAD9PU67</accession>
<organism evidence="1 2">
    <name type="scientific">Acropora cervicornis</name>
    <name type="common">Staghorn coral</name>
    <dbReference type="NCBI Taxonomy" id="6130"/>
    <lineage>
        <taxon>Eukaryota</taxon>
        <taxon>Metazoa</taxon>
        <taxon>Cnidaria</taxon>
        <taxon>Anthozoa</taxon>
        <taxon>Hexacorallia</taxon>
        <taxon>Scleractinia</taxon>
        <taxon>Astrocoeniina</taxon>
        <taxon>Acroporidae</taxon>
        <taxon>Acropora</taxon>
    </lineage>
</organism>
<dbReference type="Proteomes" id="UP001249851">
    <property type="component" value="Unassembled WGS sequence"/>
</dbReference>
<reference evidence="1" key="2">
    <citation type="journal article" date="2023" name="Science">
        <title>Genomic signatures of disease resistance in endangered staghorn corals.</title>
        <authorList>
            <person name="Vollmer S.V."/>
            <person name="Selwyn J.D."/>
            <person name="Despard B.A."/>
            <person name="Roesel C.L."/>
        </authorList>
    </citation>
    <scope>NUCLEOTIDE SEQUENCE</scope>
    <source>
        <strain evidence="1">K2</strain>
    </source>
</reference>
<proteinExistence type="predicted"/>
<evidence type="ECO:0000313" key="1">
    <source>
        <dbReference type="EMBL" id="KAK2549150.1"/>
    </source>
</evidence>
<protein>
    <submittedName>
        <fullName evidence="1">Uncharacterized protein</fullName>
    </submittedName>
</protein>
<evidence type="ECO:0000313" key="2">
    <source>
        <dbReference type="Proteomes" id="UP001249851"/>
    </source>
</evidence>
<sequence length="237" mass="25982">MAFFCSYITLQGRSSTCGQSSDYPGHLECVSLKDCTRDVSSHLASFKLSGDEGIKTEMKLLLARAVEEEHELLNICPHHRAVYGIRWRTGKSVCTVPADMAVHKSANAKGSYRVNSHQSELILEETNILIPVGSHEFNLQTVFVSKQLLQKRALSDQKSEACETPAAEQPFLNTESSQEETMTLVENYSSDSDVSPGDLGTVLSRLAIDDETFLSPDTESIASSTSKETQALMSVVT</sequence>
<gene>
    <name evidence="1" type="ORF">P5673_030526</name>
</gene>